<reference evidence="9" key="2">
    <citation type="submission" date="2020-09" db="EMBL/GenBank/DDBJ databases">
        <authorList>
            <person name="Sun Q."/>
            <person name="Ohkuma M."/>
        </authorList>
    </citation>
    <scope>NUCLEOTIDE SEQUENCE</scope>
    <source>
        <strain evidence="9">JCM 12580</strain>
    </source>
</reference>
<dbReference type="Gene3D" id="3.40.50.1000">
    <property type="entry name" value="HAD superfamily/HAD-like"/>
    <property type="match status" value="2"/>
</dbReference>
<accession>A0A917Q1F1</accession>
<dbReference type="InterPro" id="IPR036412">
    <property type="entry name" value="HAD-like_sf"/>
</dbReference>
<evidence type="ECO:0000313" key="9">
    <source>
        <dbReference type="EMBL" id="GGK05317.1"/>
    </source>
</evidence>
<dbReference type="CDD" id="cd07530">
    <property type="entry name" value="HAD_Pase_UmpH-like"/>
    <property type="match status" value="1"/>
</dbReference>
<dbReference type="AlphaFoldDB" id="A0A917Q1F1"/>
<dbReference type="InterPro" id="IPR023214">
    <property type="entry name" value="HAD_sf"/>
</dbReference>
<comment type="similarity">
    <text evidence="1 5">Belongs to the HAD-like hydrolase superfamily. NagD family.</text>
</comment>
<dbReference type="InterPro" id="IPR006357">
    <property type="entry name" value="HAD-SF_hydro_IIA"/>
</dbReference>
<organism evidence="9 10">
    <name type="scientific">Lentibacillus kapialis</name>
    <dbReference type="NCBI Taxonomy" id="340214"/>
    <lineage>
        <taxon>Bacteria</taxon>
        <taxon>Bacillati</taxon>
        <taxon>Bacillota</taxon>
        <taxon>Bacilli</taxon>
        <taxon>Bacillales</taxon>
        <taxon>Bacillaceae</taxon>
        <taxon>Lentibacillus</taxon>
    </lineage>
</organism>
<dbReference type="GO" id="GO:0005737">
    <property type="term" value="C:cytoplasm"/>
    <property type="evidence" value="ECO:0007669"/>
    <property type="project" value="TreeGrafter"/>
</dbReference>
<keyword evidence="2 5" id="KW-0479">Metal-binding</keyword>
<evidence type="ECO:0000256" key="4">
    <source>
        <dbReference type="ARBA" id="ARBA00022842"/>
    </source>
</evidence>
<feature type="active site" description="Proton donor" evidence="6">
    <location>
        <position position="12"/>
    </location>
</feature>
<evidence type="ECO:0000256" key="5">
    <source>
        <dbReference type="PIRNR" id="PIRNR000915"/>
    </source>
</evidence>
<sequence length="256" mass="27990">MDRYSAYLIDLDGTMYWGDSPIEFAAEFVDTLASRRIPYLFLTNNSSKTQAQVSDKLQKMNIHSTPDRVFTSSMATAKYISQMKKGARCYVIGEEGLHDALIKEGHAITEDNCDVVVIGIDREVTYEKLSKACRGVRNGAALISTNADAALPTGRGLEPGNGAVTSVVTVSTGVQPTFIGKPESIIMEQALEQIGTSKKETLMVGDNYHTDILAGINADIDTLMVFTGVTPYNDLSAFEKKPTYHAHNLKEWIGLI</sequence>
<dbReference type="NCBIfam" id="TIGR01457">
    <property type="entry name" value="HAD-SF-IIA-hyp2"/>
    <property type="match status" value="1"/>
</dbReference>
<dbReference type="Pfam" id="PF13344">
    <property type="entry name" value="Hydrolase_6"/>
    <property type="match status" value="1"/>
</dbReference>
<proteinExistence type="inferred from homology"/>
<feature type="binding site" evidence="7">
    <location>
        <position position="181"/>
    </location>
    <ligand>
        <name>substrate</name>
    </ligand>
</feature>
<dbReference type="RefSeq" id="WP_188633891.1">
    <property type="nucleotide sequence ID" value="NZ_BMNQ01000059.1"/>
</dbReference>
<protein>
    <recommendedName>
        <fullName evidence="5">Acid sugar phosphatase</fullName>
        <ecNumber evidence="5">3.1.3.-</ecNumber>
    </recommendedName>
</protein>
<feature type="binding site" evidence="8">
    <location>
        <position position="206"/>
    </location>
    <ligand>
        <name>Mg(2+)</name>
        <dbReference type="ChEBI" id="CHEBI:18420"/>
    </ligand>
</feature>
<dbReference type="GO" id="GO:0016791">
    <property type="term" value="F:phosphatase activity"/>
    <property type="evidence" value="ECO:0007669"/>
    <property type="project" value="TreeGrafter"/>
</dbReference>
<evidence type="ECO:0000256" key="6">
    <source>
        <dbReference type="PIRSR" id="PIRSR000915-1"/>
    </source>
</evidence>
<evidence type="ECO:0000256" key="1">
    <source>
        <dbReference type="ARBA" id="ARBA00006696"/>
    </source>
</evidence>
<feature type="binding site" evidence="8">
    <location>
        <position position="12"/>
    </location>
    <ligand>
        <name>Mg(2+)</name>
        <dbReference type="ChEBI" id="CHEBI:18420"/>
    </ligand>
</feature>
<dbReference type="Pfam" id="PF13242">
    <property type="entry name" value="Hydrolase_like"/>
    <property type="match status" value="1"/>
</dbReference>
<dbReference type="SFLD" id="SFLDS00003">
    <property type="entry name" value="Haloacid_Dehalogenase"/>
    <property type="match status" value="1"/>
</dbReference>
<evidence type="ECO:0000256" key="7">
    <source>
        <dbReference type="PIRSR" id="PIRSR000915-2"/>
    </source>
</evidence>
<keyword evidence="4 5" id="KW-0460">Magnesium</keyword>
<evidence type="ECO:0000313" key="10">
    <source>
        <dbReference type="Proteomes" id="UP000658382"/>
    </source>
</evidence>
<dbReference type="NCBIfam" id="TIGR01460">
    <property type="entry name" value="HAD-SF-IIA"/>
    <property type="match status" value="1"/>
</dbReference>
<dbReference type="FunFam" id="3.40.50.1000:FF:000053">
    <property type="entry name" value="TIGR01457 family HAD hydrolase"/>
    <property type="match status" value="1"/>
</dbReference>
<dbReference type="SUPFAM" id="SSF56784">
    <property type="entry name" value="HAD-like"/>
    <property type="match status" value="1"/>
</dbReference>
<dbReference type="PIRSF" id="PIRSF000915">
    <property type="entry name" value="PGP-type_phosphatase"/>
    <property type="match status" value="1"/>
</dbReference>
<comment type="caution">
    <text evidence="9">The sequence shown here is derived from an EMBL/GenBank/DDBJ whole genome shotgun (WGS) entry which is preliminary data.</text>
</comment>
<keyword evidence="3" id="KW-0378">Hydrolase</keyword>
<dbReference type="GO" id="GO:0046872">
    <property type="term" value="F:metal ion binding"/>
    <property type="evidence" value="ECO:0007669"/>
    <property type="project" value="UniProtKB-KW"/>
</dbReference>
<gene>
    <name evidence="9" type="ORF">GCM10007063_29650</name>
</gene>
<dbReference type="PANTHER" id="PTHR19288">
    <property type="entry name" value="4-NITROPHENYLPHOSPHATASE-RELATED"/>
    <property type="match status" value="1"/>
</dbReference>
<dbReference type="SFLD" id="SFLDG01139">
    <property type="entry name" value="C2.A:_Pyridoxal_Phosphate_Phos"/>
    <property type="match status" value="1"/>
</dbReference>
<evidence type="ECO:0000256" key="2">
    <source>
        <dbReference type="ARBA" id="ARBA00022723"/>
    </source>
</evidence>
<name>A0A917Q1F1_9BACI</name>
<keyword evidence="10" id="KW-1185">Reference proteome</keyword>
<feature type="binding site" evidence="8">
    <location>
        <position position="10"/>
    </location>
    <ligand>
        <name>Mg(2+)</name>
        <dbReference type="ChEBI" id="CHEBI:18420"/>
    </ligand>
</feature>
<evidence type="ECO:0000256" key="3">
    <source>
        <dbReference type="ARBA" id="ARBA00022801"/>
    </source>
</evidence>
<comment type="function">
    <text evidence="5">Catalyzes the dephosphorylation of 2-6 carbon acid sugars in vitro.</text>
</comment>
<dbReference type="EMBL" id="BMNQ01000059">
    <property type="protein sequence ID" value="GGK05317.1"/>
    <property type="molecule type" value="Genomic_DNA"/>
</dbReference>
<evidence type="ECO:0000256" key="8">
    <source>
        <dbReference type="PIRSR" id="PIRSR000915-3"/>
    </source>
</evidence>
<dbReference type="PANTHER" id="PTHR19288:SF46">
    <property type="entry name" value="HALOACID DEHALOGENASE-LIKE HYDROLASE DOMAIN-CONTAINING PROTEIN 2"/>
    <property type="match status" value="1"/>
</dbReference>
<dbReference type="InterPro" id="IPR006354">
    <property type="entry name" value="HAD-SF_hydro_IIA_hyp1"/>
</dbReference>
<dbReference type="Proteomes" id="UP000658382">
    <property type="component" value="Unassembled WGS sequence"/>
</dbReference>
<reference evidence="9" key="1">
    <citation type="journal article" date="2014" name="Int. J. Syst. Evol. Microbiol.">
        <title>Complete genome sequence of Corynebacterium casei LMG S-19264T (=DSM 44701T), isolated from a smear-ripened cheese.</title>
        <authorList>
            <consortium name="US DOE Joint Genome Institute (JGI-PGF)"/>
            <person name="Walter F."/>
            <person name="Albersmeier A."/>
            <person name="Kalinowski J."/>
            <person name="Ruckert C."/>
        </authorList>
    </citation>
    <scope>NUCLEOTIDE SEQUENCE</scope>
    <source>
        <strain evidence="9">JCM 12580</strain>
    </source>
</reference>
<comment type="cofactor">
    <cofactor evidence="8">
        <name>Mg(2+)</name>
        <dbReference type="ChEBI" id="CHEBI:18420"/>
    </cofactor>
    <text evidence="8">Divalent metal ions. Mg(2+) is the most effective.</text>
</comment>
<feature type="active site" description="Nucleophile" evidence="6">
    <location>
        <position position="10"/>
    </location>
</feature>
<dbReference type="EC" id="3.1.3.-" evidence="5"/>